<dbReference type="InterPro" id="IPR005143">
    <property type="entry name" value="TF_LuxR_autoind-bd_dom"/>
</dbReference>
<evidence type="ECO:0000256" key="3">
    <source>
        <dbReference type="ARBA" id="ARBA00023163"/>
    </source>
</evidence>
<dbReference type="Proteomes" id="UP000031368">
    <property type="component" value="Plasmid pRgalR602b"/>
</dbReference>
<dbReference type="CDD" id="cd06170">
    <property type="entry name" value="LuxR_C_like"/>
    <property type="match status" value="1"/>
</dbReference>
<reference evidence="5 6" key="1">
    <citation type="submission" date="2013-11" db="EMBL/GenBank/DDBJ databases">
        <title>Complete genome sequence of Rhizobium gallicum bv. gallicum R602.</title>
        <authorList>
            <person name="Bustos P."/>
            <person name="Santamaria R.I."/>
            <person name="Lozano L."/>
            <person name="Acosta J.L."/>
            <person name="Ormeno-Orrillo E."/>
            <person name="Rogel M.A."/>
            <person name="Romero D."/>
            <person name="Cevallos M.A."/>
            <person name="Martinez-Romero E."/>
            <person name="Gonzalez V."/>
        </authorList>
    </citation>
    <scope>NUCLEOTIDE SEQUENCE [LARGE SCALE GENOMIC DNA]</scope>
    <source>
        <strain evidence="5 6">R602</strain>
        <plasmid evidence="5 6">pRgalR602b</plasmid>
    </source>
</reference>
<evidence type="ECO:0000313" key="6">
    <source>
        <dbReference type="Proteomes" id="UP000031368"/>
    </source>
</evidence>
<dbReference type="PANTHER" id="PTHR44688:SF16">
    <property type="entry name" value="DNA-BINDING TRANSCRIPTIONAL ACTIVATOR DEVR_DOSR"/>
    <property type="match status" value="1"/>
</dbReference>
<sequence length="328" mass="36561">MSALRRAGLRALAIPAAAGAQSRRISWPAARCTGDNMRCNWLSKRDYQTLADDCGVPEVCRPAIGVSDEVSLPPSTHFRCADKGRVAVEFGRFIDETDGVAQAKQLFDLLSAFALNFGCTRIAYGRLTTDRKVLKPVRCDSEEILNYPDEWQERCLEMGYDRIAPVIKESRMRAGPIRWSEVYSDASTTEYDRRIFDEAATYGLRSGVTVPLQAPDGSFAIISFAQHCGREFQNKTINYLQLAAIHFHLRVVKVANSNVIKTVPHLSKREKECILWVARGKSSWDIGTIMSISANTVNFHIKNVMRKLDAASRTVAAMKAISLGIIEL</sequence>
<dbReference type="SUPFAM" id="SSF75516">
    <property type="entry name" value="Pheromone-binding domain of LuxR-like quorum-sensing transcription factors"/>
    <property type="match status" value="1"/>
</dbReference>
<dbReference type="HOGENOM" id="CLU_072786_3_1_5"/>
<evidence type="ECO:0000259" key="4">
    <source>
        <dbReference type="PROSITE" id="PS50043"/>
    </source>
</evidence>
<dbReference type="EMBL" id="CP006879">
    <property type="protein sequence ID" value="AJD43835.1"/>
    <property type="molecule type" value="Genomic_DNA"/>
</dbReference>
<keyword evidence="6" id="KW-1185">Reference proteome</keyword>
<dbReference type="RefSeq" id="WP_040114284.1">
    <property type="nucleotide sequence ID" value="NZ_CP006879.1"/>
</dbReference>
<dbReference type="InterPro" id="IPR036693">
    <property type="entry name" value="TF_LuxR_autoind-bd_dom_sf"/>
</dbReference>
<accession>A0A0B4XAQ8</accession>
<dbReference type="PRINTS" id="PR00038">
    <property type="entry name" value="HTHLUXR"/>
</dbReference>
<dbReference type="SMART" id="SM00421">
    <property type="entry name" value="HTH_LUXR"/>
    <property type="match status" value="1"/>
</dbReference>
<dbReference type="Pfam" id="PF00196">
    <property type="entry name" value="GerE"/>
    <property type="match status" value="1"/>
</dbReference>
<evidence type="ECO:0000256" key="2">
    <source>
        <dbReference type="ARBA" id="ARBA00023125"/>
    </source>
</evidence>
<dbReference type="Gene3D" id="1.10.10.10">
    <property type="entry name" value="Winged helix-like DNA-binding domain superfamily/Winged helix DNA-binding domain"/>
    <property type="match status" value="1"/>
</dbReference>
<keyword evidence="2" id="KW-0238">DNA-binding</keyword>
<feature type="domain" description="HTH luxR-type" evidence="4">
    <location>
        <begin position="259"/>
        <end position="324"/>
    </location>
</feature>
<dbReference type="InterPro" id="IPR036388">
    <property type="entry name" value="WH-like_DNA-bd_sf"/>
</dbReference>
<dbReference type="PANTHER" id="PTHR44688">
    <property type="entry name" value="DNA-BINDING TRANSCRIPTIONAL ACTIVATOR DEVR_DOSR"/>
    <property type="match status" value="1"/>
</dbReference>
<proteinExistence type="predicted"/>
<name>A0A0B4XAQ8_9HYPH</name>
<protein>
    <submittedName>
        <fullName evidence="5">LuxR family transcriptional regulator protein</fullName>
    </submittedName>
</protein>
<dbReference type="AlphaFoldDB" id="A0A0B4XAQ8"/>
<dbReference type="Pfam" id="PF03472">
    <property type="entry name" value="Autoind_bind"/>
    <property type="match status" value="1"/>
</dbReference>
<geneLocation type="plasmid" evidence="5 6">
    <name>pRgalR602b</name>
</geneLocation>
<organism evidence="5 6">
    <name type="scientific">Rhizobium gallicum bv. gallicum R602sp</name>
    <dbReference type="NCBI Taxonomy" id="1041138"/>
    <lineage>
        <taxon>Bacteria</taxon>
        <taxon>Pseudomonadati</taxon>
        <taxon>Pseudomonadota</taxon>
        <taxon>Alphaproteobacteria</taxon>
        <taxon>Hyphomicrobiales</taxon>
        <taxon>Rhizobiaceae</taxon>
        <taxon>Rhizobium/Agrobacterium group</taxon>
        <taxon>Rhizobium</taxon>
    </lineage>
</organism>
<keyword evidence="5" id="KW-0614">Plasmid</keyword>
<dbReference type="InterPro" id="IPR000792">
    <property type="entry name" value="Tscrpt_reg_LuxR_C"/>
</dbReference>
<evidence type="ECO:0000313" key="5">
    <source>
        <dbReference type="EMBL" id="AJD43835.1"/>
    </source>
</evidence>
<dbReference type="PROSITE" id="PS50043">
    <property type="entry name" value="HTH_LUXR_2"/>
    <property type="match status" value="1"/>
</dbReference>
<dbReference type="SUPFAM" id="SSF46894">
    <property type="entry name" value="C-terminal effector domain of the bipartite response regulators"/>
    <property type="match status" value="1"/>
</dbReference>
<dbReference type="GO" id="GO:0003677">
    <property type="term" value="F:DNA binding"/>
    <property type="evidence" value="ECO:0007669"/>
    <property type="project" value="UniProtKB-KW"/>
</dbReference>
<keyword evidence="1" id="KW-0805">Transcription regulation</keyword>
<dbReference type="GO" id="GO:0006355">
    <property type="term" value="P:regulation of DNA-templated transcription"/>
    <property type="evidence" value="ECO:0007669"/>
    <property type="project" value="InterPro"/>
</dbReference>
<dbReference type="Gene3D" id="3.30.450.80">
    <property type="entry name" value="Transcription factor LuxR-like, autoinducer-binding domain"/>
    <property type="match status" value="1"/>
</dbReference>
<gene>
    <name evidence="5" type="ORF">RGR602_PB00301</name>
</gene>
<keyword evidence="3" id="KW-0804">Transcription</keyword>
<evidence type="ECO:0000256" key="1">
    <source>
        <dbReference type="ARBA" id="ARBA00023015"/>
    </source>
</evidence>
<dbReference type="InterPro" id="IPR016032">
    <property type="entry name" value="Sig_transdc_resp-reg_C-effctor"/>
</dbReference>
<dbReference type="KEGG" id="rga:RGR602_PB00301"/>
<dbReference type="PROSITE" id="PS00622">
    <property type="entry name" value="HTH_LUXR_1"/>
    <property type="match status" value="1"/>
</dbReference>